<keyword evidence="5 7" id="KW-0472">Membrane</keyword>
<reference evidence="13" key="1">
    <citation type="submission" date="2018-02" db="EMBL/GenBank/DDBJ databases">
        <authorList>
            <person name="O'Hara-Hanley K."/>
            <person name="Soby S."/>
        </authorList>
    </citation>
    <scope>NUCLEOTIDE SEQUENCE [LARGE SCALE GENOMIC DNA]</scope>
    <source>
        <strain evidence="13">MWU14-2602</strain>
    </source>
</reference>
<dbReference type="RefSeq" id="WP_103904422.1">
    <property type="nucleotide sequence ID" value="NZ_PQWB01000166.1"/>
</dbReference>
<evidence type="ECO:0000259" key="10">
    <source>
        <dbReference type="PROSITE" id="PS50883"/>
    </source>
</evidence>
<dbReference type="PANTHER" id="PTHR44757:SF2">
    <property type="entry name" value="BIOFILM ARCHITECTURE MAINTENANCE PROTEIN MBAA"/>
    <property type="match status" value="1"/>
</dbReference>
<dbReference type="PANTHER" id="PTHR44757">
    <property type="entry name" value="DIGUANYLATE CYCLASE DGCP"/>
    <property type="match status" value="1"/>
</dbReference>
<dbReference type="Gene3D" id="3.30.70.270">
    <property type="match status" value="1"/>
</dbReference>
<name>A0A2S5DB05_9NEIS</name>
<dbReference type="FunFam" id="3.20.20.450:FF:000001">
    <property type="entry name" value="Cyclic di-GMP phosphodiesterase yahA"/>
    <property type="match status" value="1"/>
</dbReference>
<dbReference type="SMART" id="SM00267">
    <property type="entry name" value="GGDEF"/>
    <property type="match status" value="1"/>
</dbReference>
<dbReference type="PROSITE" id="PS50112">
    <property type="entry name" value="PAS"/>
    <property type="match status" value="1"/>
</dbReference>
<dbReference type="Pfam" id="PF00563">
    <property type="entry name" value="EAL"/>
    <property type="match status" value="1"/>
</dbReference>
<keyword evidence="13" id="KW-1185">Reference proteome</keyword>
<dbReference type="NCBIfam" id="TIGR00229">
    <property type="entry name" value="sensory_box"/>
    <property type="match status" value="1"/>
</dbReference>
<evidence type="ECO:0000256" key="7">
    <source>
        <dbReference type="SAM" id="Phobius"/>
    </source>
</evidence>
<sequence>RARGSLQAYTDHAALLLSALRERTNDTMRAQLQEQVEQAWKLADAIWRREQGRQSPQQVQQLIIAALRPLRYFDGRGYFFIDTLDGRCVLLPTAPQREGSSLLDNRDDRGRYIMKSLIESVSGPSGRGFSAYRWYLPGGKHMDDKITYARRFPHYNWLIGSGEYISNVEAALQQQGLDTLARMRLEQSGGELMIIDRQGLIRLYPSQPSLVGRHYEVLPPEERQRVLQLVQLGKRGGFIEYSRRDEAGLAGERYLAYSRQLQGWDWTLVTSMRVQAIQDDSQRAAQKLRGRLAERIAATLAMTLVAMLSAGLLCWYFVRWVGNLVRRYQQDLAQSHLSLKEQARELRLSHFMIDNATDMVALRNSQGEIVYCNLALRQRPALTDALFLHPAGAFPLTFEALHPDGEAALHLEITVNQLSYEGEDYLCATARDISARRATERQLRLAAQVFESSNEAILIADPDNRILTVNRAFCHITGYSEAEVQGEKPSLLFAERHDPSFFQQMWQTLQQRGQWAGEIWNRRKDGECYPCWVNISILQDAQGAVSHIIALFSDISERKEHEARVQHMAEYDALTDLPNRVLVNDRLHQAIRQAELLHNQLAVLFVDLDHFKNINDTLGHSAGDELLKQVARRLASSVRGVDTVGRTGGDEFVLILPSINQPSEAAQIAERILRALQQPFQIGSHSLVVSCSIGISLMPDDGSDIQALLMNADLAMYHAKAHGRNTFRFYTREMNTQVAERLLMENRLRRAMEQEQLYLVYQPQYDMAGQRLLGCEALLRWRDPEQGLIMPSRFIPVAEDTGLIVPLGRWVLNQACRQASRWLADGLGPLRVAVNVSAHQLMRHDFLDDVREALQQNQLPGHCLELEVTESTLMTDADLASRQLAVIKAMGVRLSVDDFGTGYSSLAYLKRFAPDTVKIDRSFITDLPGDEENAAIVSAIVHLAGALGMETLAEGVESETQQTFLKKLGCEAMQGYLLGSPLSEEAMTQRLVQSQDRLPA</sequence>
<dbReference type="InterPro" id="IPR029787">
    <property type="entry name" value="Nucleotide_cyclase"/>
</dbReference>
<evidence type="ECO:0000259" key="8">
    <source>
        <dbReference type="PROSITE" id="PS50112"/>
    </source>
</evidence>
<dbReference type="SUPFAM" id="SSF55785">
    <property type="entry name" value="PYP-like sensor domain (PAS domain)"/>
    <property type="match status" value="2"/>
</dbReference>
<dbReference type="Proteomes" id="UP000237082">
    <property type="component" value="Unassembled WGS sequence"/>
</dbReference>
<dbReference type="InterPro" id="IPR043128">
    <property type="entry name" value="Rev_trsase/Diguanyl_cyclase"/>
</dbReference>
<feature type="domain" description="EAL" evidence="10">
    <location>
        <begin position="741"/>
        <end position="995"/>
    </location>
</feature>
<accession>A0A2S5DB05</accession>
<dbReference type="CDD" id="cd01948">
    <property type="entry name" value="EAL"/>
    <property type="match status" value="1"/>
</dbReference>
<dbReference type="InterPro" id="IPR033480">
    <property type="entry name" value="sCache_2"/>
</dbReference>
<dbReference type="SMART" id="SM00091">
    <property type="entry name" value="PAS"/>
    <property type="match status" value="2"/>
</dbReference>
<dbReference type="InterPro" id="IPR000160">
    <property type="entry name" value="GGDEF_dom"/>
</dbReference>
<dbReference type="Pfam" id="PF08269">
    <property type="entry name" value="dCache_2"/>
    <property type="match status" value="1"/>
</dbReference>
<keyword evidence="2" id="KW-1003">Cell membrane</keyword>
<dbReference type="Gene3D" id="3.20.20.450">
    <property type="entry name" value="EAL domain"/>
    <property type="match status" value="1"/>
</dbReference>
<dbReference type="PROSITE" id="PS50883">
    <property type="entry name" value="EAL"/>
    <property type="match status" value="1"/>
</dbReference>
<comment type="caution">
    <text evidence="12">The sequence shown here is derived from an EMBL/GenBank/DDBJ whole genome shotgun (WGS) entry which is preliminary data.</text>
</comment>
<dbReference type="InterPro" id="IPR000014">
    <property type="entry name" value="PAS"/>
</dbReference>
<dbReference type="SMART" id="SM00052">
    <property type="entry name" value="EAL"/>
    <property type="match status" value="1"/>
</dbReference>
<evidence type="ECO:0000256" key="4">
    <source>
        <dbReference type="ARBA" id="ARBA00022989"/>
    </source>
</evidence>
<dbReference type="InterPro" id="IPR035965">
    <property type="entry name" value="PAS-like_dom_sf"/>
</dbReference>
<dbReference type="FunFam" id="3.30.70.270:FF:000001">
    <property type="entry name" value="Diguanylate cyclase domain protein"/>
    <property type="match status" value="1"/>
</dbReference>
<dbReference type="EMBL" id="PQWB01000166">
    <property type="protein sequence ID" value="POZ60147.1"/>
    <property type="molecule type" value="Genomic_DNA"/>
</dbReference>
<dbReference type="SUPFAM" id="SSF55073">
    <property type="entry name" value="Nucleotide cyclase"/>
    <property type="match status" value="1"/>
</dbReference>
<evidence type="ECO:0000259" key="11">
    <source>
        <dbReference type="PROSITE" id="PS50887"/>
    </source>
</evidence>
<comment type="catalytic activity">
    <reaction evidence="6">
        <text>3',3'-c-di-GMP + H2O = 5'-phosphoguanylyl(3'-&gt;5')guanosine + H(+)</text>
        <dbReference type="Rhea" id="RHEA:24902"/>
        <dbReference type="ChEBI" id="CHEBI:15377"/>
        <dbReference type="ChEBI" id="CHEBI:15378"/>
        <dbReference type="ChEBI" id="CHEBI:58754"/>
        <dbReference type="ChEBI" id="CHEBI:58805"/>
        <dbReference type="EC" id="3.1.4.52"/>
    </reaction>
    <physiologicalReaction direction="left-to-right" evidence="6">
        <dbReference type="Rhea" id="RHEA:24903"/>
    </physiologicalReaction>
</comment>
<evidence type="ECO:0000256" key="3">
    <source>
        <dbReference type="ARBA" id="ARBA00022692"/>
    </source>
</evidence>
<dbReference type="InterPro" id="IPR001610">
    <property type="entry name" value="PAC"/>
</dbReference>
<evidence type="ECO:0000256" key="1">
    <source>
        <dbReference type="ARBA" id="ARBA00004651"/>
    </source>
</evidence>
<feature type="domain" description="GGDEF" evidence="11">
    <location>
        <begin position="599"/>
        <end position="732"/>
    </location>
</feature>
<dbReference type="SUPFAM" id="SSF141868">
    <property type="entry name" value="EAL domain-like"/>
    <property type="match status" value="1"/>
</dbReference>
<dbReference type="Gene3D" id="3.30.450.20">
    <property type="entry name" value="PAS domain"/>
    <property type="match status" value="3"/>
</dbReference>
<dbReference type="SMART" id="SM01049">
    <property type="entry name" value="Cache_2"/>
    <property type="match status" value="1"/>
</dbReference>
<dbReference type="NCBIfam" id="TIGR00254">
    <property type="entry name" value="GGDEF"/>
    <property type="match status" value="1"/>
</dbReference>
<dbReference type="GO" id="GO:0005886">
    <property type="term" value="C:plasma membrane"/>
    <property type="evidence" value="ECO:0007669"/>
    <property type="project" value="UniProtKB-SubCell"/>
</dbReference>
<dbReference type="PROSITE" id="PS50887">
    <property type="entry name" value="GGDEF"/>
    <property type="match status" value="1"/>
</dbReference>
<dbReference type="CDD" id="cd00130">
    <property type="entry name" value="PAS"/>
    <property type="match status" value="1"/>
</dbReference>
<protein>
    <submittedName>
        <fullName evidence="12">Diguanylate cyclase</fullName>
    </submittedName>
</protein>
<dbReference type="InterPro" id="IPR001633">
    <property type="entry name" value="EAL_dom"/>
</dbReference>
<evidence type="ECO:0000313" key="12">
    <source>
        <dbReference type="EMBL" id="POZ60147.1"/>
    </source>
</evidence>
<organism evidence="12 13">
    <name type="scientific">Chromobacterium alticapitis</name>
    <dbReference type="NCBI Taxonomy" id="2073169"/>
    <lineage>
        <taxon>Bacteria</taxon>
        <taxon>Pseudomonadati</taxon>
        <taxon>Pseudomonadota</taxon>
        <taxon>Betaproteobacteria</taxon>
        <taxon>Neisseriales</taxon>
        <taxon>Chromobacteriaceae</taxon>
        <taxon>Chromobacterium</taxon>
    </lineage>
</organism>
<dbReference type="SMART" id="SM00086">
    <property type="entry name" value="PAC"/>
    <property type="match status" value="2"/>
</dbReference>
<evidence type="ECO:0000256" key="2">
    <source>
        <dbReference type="ARBA" id="ARBA00022475"/>
    </source>
</evidence>
<keyword evidence="4 7" id="KW-1133">Transmembrane helix</keyword>
<dbReference type="InterPro" id="IPR004010">
    <property type="entry name" value="Double_Cache_2"/>
</dbReference>
<gene>
    <name evidence="12" type="ORF">C2I19_20390</name>
</gene>
<dbReference type="OrthoDB" id="9813903at2"/>
<dbReference type="InterPro" id="IPR035919">
    <property type="entry name" value="EAL_sf"/>
</dbReference>
<dbReference type="AlphaFoldDB" id="A0A2S5DB05"/>
<feature type="transmembrane region" description="Helical" evidence="7">
    <location>
        <begin position="296"/>
        <end position="318"/>
    </location>
</feature>
<dbReference type="Pfam" id="PF13426">
    <property type="entry name" value="PAS_9"/>
    <property type="match status" value="1"/>
</dbReference>
<dbReference type="CDD" id="cd01949">
    <property type="entry name" value="GGDEF"/>
    <property type="match status" value="1"/>
</dbReference>
<feature type="non-terminal residue" evidence="12">
    <location>
        <position position="1"/>
    </location>
</feature>
<evidence type="ECO:0000259" key="9">
    <source>
        <dbReference type="PROSITE" id="PS50113"/>
    </source>
</evidence>
<dbReference type="InterPro" id="IPR000700">
    <property type="entry name" value="PAS-assoc_C"/>
</dbReference>
<feature type="domain" description="PAS" evidence="8">
    <location>
        <begin position="442"/>
        <end position="513"/>
    </location>
</feature>
<feature type="domain" description="PAC" evidence="9">
    <location>
        <begin position="515"/>
        <end position="567"/>
    </location>
</feature>
<proteinExistence type="predicted"/>
<keyword evidence="3 7" id="KW-0812">Transmembrane</keyword>
<evidence type="ECO:0000256" key="5">
    <source>
        <dbReference type="ARBA" id="ARBA00023136"/>
    </source>
</evidence>
<dbReference type="PROSITE" id="PS50113">
    <property type="entry name" value="PAC"/>
    <property type="match status" value="1"/>
</dbReference>
<dbReference type="InterPro" id="IPR052155">
    <property type="entry name" value="Biofilm_reg_signaling"/>
</dbReference>
<dbReference type="Pfam" id="PF00990">
    <property type="entry name" value="GGDEF"/>
    <property type="match status" value="1"/>
</dbReference>
<evidence type="ECO:0000313" key="13">
    <source>
        <dbReference type="Proteomes" id="UP000237082"/>
    </source>
</evidence>
<dbReference type="CDD" id="cd18774">
    <property type="entry name" value="PDC2_HK_sensor"/>
    <property type="match status" value="1"/>
</dbReference>
<comment type="subcellular location">
    <subcellularLocation>
        <location evidence="1">Cell membrane</location>
        <topology evidence="1">Multi-pass membrane protein</topology>
    </subcellularLocation>
</comment>
<dbReference type="GO" id="GO:0071732">
    <property type="term" value="P:cellular response to nitric oxide"/>
    <property type="evidence" value="ECO:0007669"/>
    <property type="project" value="UniProtKB-ARBA"/>
</dbReference>
<evidence type="ECO:0000256" key="6">
    <source>
        <dbReference type="ARBA" id="ARBA00051114"/>
    </source>
</evidence>
<dbReference type="GO" id="GO:0071111">
    <property type="term" value="F:cyclic-guanylate-specific phosphodiesterase activity"/>
    <property type="evidence" value="ECO:0007669"/>
    <property type="project" value="UniProtKB-EC"/>
</dbReference>